<protein>
    <submittedName>
        <fullName evidence="3">DUF87 domain-containing protein</fullName>
    </submittedName>
</protein>
<dbReference type="SUPFAM" id="SSF52540">
    <property type="entry name" value="P-loop containing nucleoside triphosphate hydrolases"/>
    <property type="match status" value="1"/>
</dbReference>
<dbReference type="EMBL" id="VGLS01000168">
    <property type="protein sequence ID" value="MBM3223596.1"/>
    <property type="molecule type" value="Genomic_DNA"/>
</dbReference>
<evidence type="ECO:0000313" key="3">
    <source>
        <dbReference type="EMBL" id="MBM3223596.1"/>
    </source>
</evidence>
<feature type="non-terminal residue" evidence="3">
    <location>
        <position position="417"/>
    </location>
</feature>
<dbReference type="Gene3D" id="3.40.50.300">
    <property type="entry name" value="P-loop containing nucleotide triphosphate hydrolases"/>
    <property type="match status" value="1"/>
</dbReference>
<evidence type="ECO:0000259" key="2">
    <source>
        <dbReference type="Pfam" id="PF09378"/>
    </source>
</evidence>
<dbReference type="InterPro" id="IPR018538">
    <property type="entry name" value="HerA_barrel_dom"/>
</dbReference>
<sequence length="417" mass="47594">MHKRRVGVIVSGSLVGGLEMKLDEWYSVEDIRAGKFVVIEGEKSRFFCMVTDVRLDTTNPQVLADPPDEAEELMRQVLHGTTTYGTVCLRPLLMTDKEDMPTASQTNEPHLVKTIPIHFSVVCEAEEEDVNRVFGSENYGQRYFHIGRPLDMETPICIDLEGFVERSNGVFGKTGTGKTFLTRLVLAGLIHKDRAVNLIFDMHSEYGWQATQESGSGRRGFVKGLKQLFGSKVAIFTLDPESARRRQVQSDFAVKIPYNQIMVEDIAALADELNLHATAVESSYLIVNKYGRDWLSVLLKKDPKDIKEFADEIGAHPESISALYRKLKRLEKFDFLQERVHEDAVFKIMEYIDKGIHIVLEFGQQSSFLCYMLVANILTRRIHDLYIQKSERYLASDRPQDKPKQLIITIEEAHKFL</sequence>
<feature type="domain" description="Helicase HerA barrel" evidence="2">
    <location>
        <begin position="6"/>
        <end position="62"/>
    </location>
</feature>
<name>A0A937VYT8_UNCTE</name>
<dbReference type="InterPro" id="IPR002789">
    <property type="entry name" value="HerA_central"/>
</dbReference>
<gene>
    <name evidence="3" type="ORF">FJZ47_07330</name>
</gene>
<dbReference type="Proteomes" id="UP000712673">
    <property type="component" value="Unassembled WGS sequence"/>
</dbReference>
<evidence type="ECO:0000259" key="1">
    <source>
        <dbReference type="Pfam" id="PF01935"/>
    </source>
</evidence>
<dbReference type="Pfam" id="PF01935">
    <property type="entry name" value="DUF87"/>
    <property type="match status" value="1"/>
</dbReference>
<dbReference type="PANTHER" id="PTHR42957">
    <property type="entry name" value="HELICASE MJ1565-RELATED"/>
    <property type="match status" value="1"/>
</dbReference>
<dbReference type="Pfam" id="PF09378">
    <property type="entry name" value="HAS-barrel"/>
    <property type="match status" value="1"/>
</dbReference>
<accession>A0A937VYT8</accession>
<dbReference type="AlphaFoldDB" id="A0A937VYT8"/>
<reference evidence="3" key="1">
    <citation type="submission" date="2019-03" db="EMBL/GenBank/DDBJ databases">
        <title>Lake Tanganyika Metagenome-Assembled Genomes (MAGs).</title>
        <authorList>
            <person name="Tran P."/>
        </authorList>
    </citation>
    <scope>NUCLEOTIDE SEQUENCE</scope>
    <source>
        <strain evidence="3">K_DeepCast_65m_m2_066</strain>
    </source>
</reference>
<proteinExistence type="predicted"/>
<dbReference type="PANTHER" id="PTHR42957:SF1">
    <property type="entry name" value="HELICASE MJ1565-RELATED"/>
    <property type="match status" value="1"/>
</dbReference>
<organism evidence="3 4">
    <name type="scientific">Tectimicrobiota bacterium</name>
    <dbReference type="NCBI Taxonomy" id="2528274"/>
    <lineage>
        <taxon>Bacteria</taxon>
        <taxon>Pseudomonadati</taxon>
        <taxon>Nitrospinota/Tectimicrobiota group</taxon>
        <taxon>Candidatus Tectimicrobiota</taxon>
    </lineage>
</organism>
<comment type="caution">
    <text evidence="3">The sequence shown here is derived from an EMBL/GenBank/DDBJ whole genome shotgun (WGS) entry which is preliminary data.</text>
</comment>
<feature type="domain" description="Helicase HerA central" evidence="1">
    <location>
        <begin position="144"/>
        <end position="382"/>
    </location>
</feature>
<dbReference type="InterPro" id="IPR008571">
    <property type="entry name" value="HerA-like"/>
</dbReference>
<evidence type="ECO:0000313" key="4">
    <source>
        <dbReference type="Proteomes" id="UP000712673"/>
    </source>
</evidence>
<dbReference type="InterPro" id="IPR027417">
    <property type="entry name" value="P-loop_NTPase"/>
</dbReference>